<keyword evidence="6" id="KW-1185">Reference proteome</keyword>
<organism evidence="5 6">
    <name type="scientific">Streptomyces formicae</name>
    <dbReference type="NCBI Taxonomy" id="1616117"/>
    <lineage>
        <taxon>Bacteria</taxon>
        <taxon>Bacillati</taxon>
        <taxon>Actinomycetota</taxon>
        <taxon>Actinomycetes</taxon>
        <taxon>Kitasatosporales</taxon>
        <taxon>Streptomycetaceae</taxon>
        <taxon>Streptomyces</taxon>
    </lineage>
</organism>
<evidence type="ECO:0000313" key="5">
    <source>
        <dbReference type="EMBL" id="UNM16568.1"/>
    </source>
</evidence>
<dbReference type="CDD" id="cd06992">
    <property type="entry name" value="cupin_GDO-like_C"/>
    <property type="match status" value="1"/>
</dbReference>
<evidence type="ECO:0000256" key="1">
    <source>
        <dbReference type="ARBA" id="ARBA00022964"/>
    </source>
</evidence>
<dbReference type="Gene3D" id="2.60.120.10">
    <property type="entry name" value="Jelly Rolls"/>
    <property type="match status" value="1"/>
</dbReference>
<dbReference type="Pfam" id="PF07883">
    <property type="entry name" value="Cupin_2"/>
    <property type="match status" value="1"/>
</dbReference>
<dbReference type="PANTHER" id="PTHR41517">
    <property type="entry name" value="1,2-DIOXYGENASE PROTEIN-RELATED"/>
    <property type="match status" value="1"/>
</dbReference>
<dbReference type="SUPFAM" id="SSF51182">
    <property type="entry name" value="RmlC-like cupins"/>
    <property type="match status" value="1"/>
</dbReference>
<dbReference type="InterPro" id="IPR014710">
    <property type="entry name" value="RmlC-like_jellyroll"/>
</dbReference>
<dbReference type="PANTHER" id="PTHR41517:SF1">
    <property type="entry name" value="CUPIN"/>
    <property type="match status" value="1"/>
</dbReference>
<feature type="compositionally biased region" description="Basic and acidic residues" evidence="3">
    <location>
        <begin position="178"/>
        <end position="193"/>
    </location>
</feature>
<evidence type="ECO:0000259" key="4">
    <source>
        <dbReference type="Pfam" id="PF07883"/>
    </source>
</evidence>
<sequence length="387" mass="41936">MDSALAGLYRDFDRHHLLPLWTQREDLMPHAPRPAAVPHLWRWSELYPLAERAGALVPVGRGGERRAVAIANPGLPGLPYATSTLWAAVQYLGPKEVAPDHRHSQNAFRFVLEGEGVWTVVNGDPVAMRRGDLLLTPGWAWHGHHNTLDAPMAWLDGLDIPLASQLDATFFEFGPDEVTDRSTPRHSRGERLWGHPGLVPVAAPADGPEAAPSSPLAAYRWEHTDAALRAQLELEAEGHDGTLEHGHAAVRFTHPGTGGDALPTLRTEMHRLRAGVTTTARRETGSSVWQVFDGSGTISLDGRVRQVSRGDLFAVPPWCTVAIAAHDTLDLFRFSDAPVFERLGFARSETVEMTEAEATDVVEAFDAAEAIEATGTSGTADAVGGAR</sequence>
<dbReference type="InterPro" id="IPR011051">
    <property type="entry name" value="RmlC_Cupin_sf"/>
</dbReference>
<evidence type="ECO:0000313" key="6">
    <source>
        <dbReference type="Proteomes" id="UP000828924"/>
    </source>
</evidence>
<dbReference type="RefSeq" id="WP_242339302.1">
    <property type="nucleotide sequence ID" value="NZ_CP071872.1"/>
</dbReference>
<dbReference type="CDD" id="cd02216">
    <property type="entry name" value="cupin_GDO-like_N"/>
    <property type="match status" value="1"/>
</dbReference>
<feature type="domain" description="Cupin type-2" evidence="4">
    <location>
        <begin position="90"/>
        <end position="156"/>
    </location>
</feature>
<proteinExistence type="predicted"/>
<keyword evidence="2" id="KW-0560">Oxidoreductase</keyword>
<accession>A0ABY3X3H6</accession>
<name>A0ABY3X3H6_9ACTN</name>
<evidence type="ECO:0000256" key="2">
    <source>
        <dbReference type="ARBA" id="ARBA00023002"/>
    </source>
</evidence>
<dbReference type="InterPro" id="IPR013096">
    <property type="entry name" value="Cupin_2"/>
</dbReference>
<evidence type="ECO:0000256" key="3">
    <source>
        <dbReference type="SAM" id="MobiDB-lite"/>
    </source>
</evidence>
<dbReference type="EMBL" id="CP071872">
    <property type="protein sequence ID" value="UNM16568.1"/>
    <property type="molecule type" value="Genomic_DNA"/>
</dbReference>
<protein>
    <submittedName>
        <fullName evidence="5">Cupin domain-containing protein</fullName>
    </submittedName>
</protein>
<gene>
    <name evidence="5" type="ORF">J4032_17140</name>
</gene>
<dbReference type="Proteomes" id="UP000828924">
    <property type="component" value="Chromosome"/>
</dbReference>
<feature type="region of interest" description="Disordered" evidence="3">
    <location>
        <begin position="175"/>
        <end position="196"/>
    </location>
</feature>
<reference evidence="5 6" key="1">
    <citation type="submission" date="2021-03" db="EMBL/GenBank/DDBJ databases">
        <title>Complete genome of Streptomyces formicae strain 1H-GS9 (DSM 100524).</title>
        <authorList>
            <person name="Atanasov K.E."/>
            <person name="Altabella T."/>
            <person name="Ferrer A."/>
        </authorList>
    </citation>
    <scope>NUCLEOTIDE SEQUENCE [LARGE SCALE GENOMIC DNA]</scope>
    <source>
        <strain evidence="5 6">1H-GS9</strain>
    </source>
</reference>
<keyword evidence="1" id="KW-0223">Dioxygenase</keyword>
<dbReference type="InterPro" id="IPR047183">
    <property type="entry name" value="GDO-like"/>
</dbReference>